<dbReference type="GO" id="GO:0030600">
    <property type="term" value="F:feruloyl esterase activity"/>
    <property type="evidence" value="ECO:0007669"/>
    <property type="project" value="UniProtKB-ARBA"/>
</dbReference>
<dbReference type="PANTHER" id="PTHR33938:SF8">
    <property type="entry name" value="CARBOXYLIC ESTER HYDROLASE"/>
    <property type="match status" value="1"/>
</dbReference>
<feature type="chain" id="PRO_5005151100" description="Carboxylic ester hydrolase" evidence="8">
    <location>
        <begin position="26"/>
        <end position="523"/>
    </location>
</feature>
<evidence type="ECO:0000313" key="9">
    <source>
        <dbReference type="EMBL" id="EUC32769.1"/>
    </source>
</evidence>
<dbReference type="GO" id="GO:0046872">
    <property type="term" value="F:metal ion binding"/>
    <property type="evidence" value="ECO:0007669"/>
    <property type="project" value="UniProtKB-KW"/>
</dbReference>
<keyword evidence="2" id="KW-0719">Serine esterase</keyword>
<keyword evidence="5 8" id="KW-0378">Hydrolase</keyword>
<dbReference type="OrthoDB" id="3039123at2759"/>
<dbReference type="Pfam" id="PF07519">
    <property type="entry name" value="Tannase"/>
    <property type="match status" value="1"/>
</dbReference>
<gene>
    <name evidence="9" type="ORF">COCCADRAFT_97915</name>
</gene>
<keyword evidence="7" id="KW-1015">Disulfide bond</keyword>
<feature type="signal peptide" evidence="8">
    <location>
        <begin position="1"/>
        <end position="25"/>
    </location>
</feature>
<dbReference type="InterPro" id="IPR029058">
    <property type="entry name" value="AB_hydrolase_fold"/>
</dbReference>
<dbReference type="eggNOG" id="ENOG502SH94">
    <property type="taxonomic scope" value="Eukaryota"/>
</dbReference>
<comment type="similarity">
    <text evidence="1 8">Belongs to the tannase family.</text>
</comment>
<dbReference type="AlphaFoldDB" id="W6YBA8"/>
<dbReference type="KEGG" id="bze:COCCADRAFT_97915"/>
<evidence type="ECO:0000256" key="7">
    <source>
        <dbReference type="ARBA" id="ARBA00023157"/>
    </source>
</evidence>
<evidence type="ECO:0000256" key="6">
    <source>
        <dbReference type="ARBA" id="ARBA00022837"/>
    </source>
</evidence>
<evidence type="ECO:0000256" key="4">
    <source>
        <dbReference type="ARBA" id="ARBA00022729"/>
    </source>
</evidence>
<organism evidence="9 10">
    <name type="scientific">Cochliobolus carbonum (strain 26-R-13)</name>
    <name type="common">Maize leaf spot fungus</name>
    <name type="synonym">Bipolaris zeicola</name>
    <dbReference type="NCBI Taxonomy" id="930089"/>
    <lineage>
        <taxon>Eukaryota</taxon>
        <taxon>Fungi</taxon>
        <taxon>Dikarya</taxon>
        <taxon>Ascomycota</taxon>
        <taxon>Pezizomycotina</taxon>
        <taxon>Dothideomycetes</taxon>
        <taxon>Pleosporomycetidae</taxon>
        <taxon>Pleosporales</taxon>
        <taxon>Pleosporineae</taxon>
        <taxon>Pleosporaceae</taxon>
        <taxon>Bipolaris</taxon>
    </lineage>
</organism>
<dbReference type="Proteomes" id="UP000053841">
    <property type="component" value="Unassembled WGS sequence"/>
</dbReference>
<evidence type="ECO:0000256" key="1">
    <source>
        <dbReference type="ARBA" id="ARBA00006249"/>
    </source>
</evidence>
<sequence length="523" mass="57212">MALVRRRHLASLLAVLALFVESAICEANCEASTFQDVKLSNGKILNIVTQLHTGLSFEAPAEANHYSVNVTDLDACEVTITYTHPGYNDTINTSVWLPTPEKWTGRFLGAGGSGWSTEPDTNTTLPWAASEGFAVVATDGGHTGGDTEWSLVSPGNINWILLQDFSSITLNDAATLGKAVTEKYYGKAPSYSYWNGCSTGGRQGHMMAQRYPDQYDGILAAAPAIYWSQLMLQLFWPQVVMNENGMCFPTPCELEAINAAAIQACDDLDGLEDGIISLPKECSFDPATVTGKEYICPSSNKSTIITETVATVARLIWQGATTSDGDFLWYPDNIGAPFSGLANTTCENGACVGVPFFLPEIWIRDFLTLDRKFDTAQINKTYFEELFHQSVNLYDSIIGTSDTNLDGFRKAGGKLINWQGLADQYVSPDTTTHYVKEVYERDPKASDYYRFFEAPGINHCGGGLGWYPGEGLKALIEWVENGVAPETLAAETSKGRKANLCLWPKHLVYVDGNPDGPTSFECR</sequence>
<accession>W6YBA8</accession>
<evidence type="ECO:0000256" key="5">
    <source>
        <dbReference type="ARBA" id="ARBA00022801"/>
    </source>
</evidence>
<evidence type="ECO:0000256" key="2">
    <source>
        <dbReference type="ARBA" id="ARBA00022487"/>
    </source>
</evidence>
<dbReference type="STRING" id="930089.W6YBA8"/>
<evidence type="ECO:0000313" key="10">
    <source>
        <dbReference type="Proteomes" id="UP000053841"/>
    </source>
</evidence>
<dbReference type="SUPFAM" id="SSF53474">
    <property type="entry name" value="alpha/beta-Hydrolases"/>
    <property type="match status" value="1"/>
</dbReference>
<dbReference type="PANTHER" id="PTHR33938">
    <property type="entry name" value="FERULOYL ESTERASE B-RELATED"/>
    <property type="match status" value="1"/>
</dbReference>
<keyword evidence="10" id="KW-1185">Reference proteome</keyword>
<keyword evidence="3" id="KW-0479">Metal-binding</keyword>
<evidence type="ECO:0000256" key="8">
    <source>
        <dbReference type="RuleBase" id="RU361238"/>
    </source>
</evidence>
<evidence type="ECO:0000256" key="3">
    <source>
        <dbReference type="ARBA" id="ARBA00022723"/>
    </source>
</evidence>
<dbReference type="EMBL" id="KI964625">
    <property type="protein sequence ID" value="EUC32769.1"/>
    <property type="molecule type" value="Genomic_DNA"/>
</dbReference>
<reference evidence="9 10" key="1">
    <citation type="journal article" date="2013" name="PLoS Genet.">
        <title>Comparative genome structure, secondary metabolite, and effector coding capacity across Cochliobolus pathogens.</title>
        <authorList>
            <person name="Condon B.J."/>
            <person name="Leng Y."/>
            <person name="Wu D."/>
            <person name="Bushley K.E."/>
            <person name="Ohm R.A."/>
            <person name="Otillar R."/>
            <person name="Martin J."/>
            <person name="Schackwitz W."/>
            <person name="Grimwood J."/>
            <person name="MohdZainudin N."/>
            <person name="Xue C."/>
            <person name="Wang R."/>
            <person name="Manning V.A."/>
            <person name="Dhillon B."/>
            <person name="Tu Z.J."/>
            <person name="Steffenson B.J."/>
            <person name="Salamov A."/>
            <person name="Sun H."/>
            <person name="Lowry S."/>
            <person name="LaButti K."/>
            <person name="Han J."/>
            <person name="Copeland A."/>
            <person name="Lindquist E."/>
            <person name="Barry K."/>
            <person name="Schmutz J."/>
            <person name="Baker S.E."/>
            <person name="Ciuffetti L.M."/>
            <person name="Grigoriev I.V."/>
            <person name="Zhong S."/>
            <person name="Turgeon B.G."/>
        </authorList>
    </citation>
    <scope>NUCLEOTIDE SEQUENCE [LARGE SCALE GENOMIC DNA]</scope>
    <source>
        <strain evidence="9 10">26-R-13</strain>
    </source>
</reference>
<name>W6YBA8_COCC2</name>
<proteinExistence type="inferred from homology"/>
<dbReference type="HOGENOM" id="CLU_014819_3_2_1"/>
<dbReference type="Gene3D" id="3.40.50.1820">
    <property type="entry name" value="alpha/beta hydrolase"/>
    <property type="match status" value="1"/>
</dbReference>
<dbReference type="GeneID" id="19154472"/>
<keyword evidence="6" id="KW-0106">Calcium</keyword>
<keyword evidence="4 8" id="KW-0732">Signal</keyword>
<protein>
    <recommendedName>
        <fullName evidence="8">Carboxylic ester hydrolase</fullName>
        <ecNumber evidence="8">3.1.1.-</ecNumber>
    </recommendedName>
</protein>
<dbReference type="EC" id="3.1.1.-" evidence="8"/>
<dbReference type="InterPro" id="IPR011118">
    <property type="entry name" value="Tannase/feruloyl_esterase"/>
</dbReference>
<dbReference type="RefSeq" id="XP_007712957.1">
    <property type="nucleotide sequence ID" value="XM_007714767.1"/>
</dbReference>